<sequence length="679" mass="71474">MQRLHGCSDQHELRHRRRHHQRLGGGRGPGSPELHVGRGRQRQPERRRYAGQPGWRPRRASPGRGSGRRPDRGGQPLRRRGHHLRVGDAGFDLRRARPRLGRAARRPLRGGQPRHAGRRHLDHDRAVPRHLFQRRPGQRHRHRRHGGRLPGGRLGRGHPRGGAGNDSFIGGAGNDIIQGGAGNDTAIFNVSTDGSDTTNLGAGDDVVNVSAAAAGQVRLSFTSAEVGNGNPNDGGTLANQDGGLAVRLQAEDPAGILTGAVSRFDDEGVTFVAAAGITFDVRDLVSGVQRGDAFEVVSLGTQGADTLTALQPSRAYYFNAGQGNDIVTGGTANDFLVGGAGNDTLSGGAGNDSFIGGAGDDVISGGSGTDRAIFTFALSAARIGATADGAVTITGSEGTDTFRGIEEFQFSDRTVAVNDGSPLVDDLFYLIRNPDVAASGIDPDAHYAQFGWREGRDPNAFLSTDGYLAANPDVARAGQNPLDHYALFGGREGRDPAANFDNEAYLRANPDVAAAGFNPLVHFLTFGQEEGRKASPAIGRANDLNPAGFDAEYYLLANGDVADAARASGGNTFAFAAQHYESFGFREGRDPNAVFDTSAYLAAYGDVAAAGVNPLTHYNAFGFREGRDPSAGFDTSAYLAAYGDVAAAGVNPMTHYLQFGFYEGRSAFGDGTFGAGSVG</sequence>
<dbReference type="GO" id="GO:0005509">
    <property type="term" value="F:calcium ion binding"/>
    <property type="evidence" value="ECO:0007669"/>
    <property type="project" value="InterPro"/>
</dbReference>
<proteinExistence type="predicted"/>
<dbReference type="PANTHER" id="PTHR38340">
    <property type="entry name" value="S-LAYER PROTEIN"/>
    <property type="match status" value="1"/>
</dbReference>
<dbReference type="InterPro" id="IPR018511">
    <property type="entry name" value="Hemolysin-typ_Ca-bd_CS"/>
</dbReference>
<dbReference type="Proteomes" id="UP000245926">
    <property type="component" value="Chromosome"/>
</dbReference>
<dbReference type="EMBL" id="CP029550">
    <property type="protein sequence ID" value="AWN39271.1"/>
    <property type="molecule type" value="Genomic_DNA"/>
</dbReference>
<dbReference type="SUPFAM" id="SSF51120">
    <property type="entry name" value="beta-Roll"/>
    <property type="match status" value="2"/>
</dbReference>
<keyword evidence="2" id="KW-0964">Secreted</keyword>
<dbReference type="OrthoDB" id="7854479at2"/>
<dbReference type="PRINTS" id="PR00313">
    <property type="entry name" value="CABNDNGRPT"/>
</dbReference>
<keyword evidence="5" id="KW-1185">Reference proteome</keyword>
<dbReference type="PANTHER" id="PTHR38340:SF1">
    <property type="entry name" value="S-LAYER PROTEIN"/>
    <property type="match status" value="1"/>
</dbReference>
<dbReference type="AlphaFoldDB" id="A0A2U8W0V5"/>
<feature type="compositionally biased region" description="Basic residues" evidence="3">
    <location>
        <begin position="131"/>
        <end position="147"/>
    </location>
</feature>
<evidence type="ECO:0008006" key="6">
    <source>
        <dbReference type="Google" id="ProtNLM"/>
    </source>
</evidence>
<feature type="compositionally biased region" description="Basic and acidic residues" evidence="3">
    <location>
        <begin position="1"/>
        <end position="12"/>
    </location>
</feature>
<evidence type="ECO:0000256" key="2">
    <source>
        <dbReference type="ARBA" id="ARBA00022525"/>
    </source>
</evidence>
<feature type="compositionally biased region" description="Gly residues" evidence="3">
    <location>
        <begin position="148"/>
        <end position="164"/>
    </location>
</feature>
<dbReference type="GO" id="GO:0005576">
    <property type="term" value="C:extracellular region"/>
    <property type="evidence" value="ECO:0007669"/>
    <property type="project" value="UniProtKB-SubCell"/>
</dbReference>
<name>A0A2U8W0V5_9HYPH</name>
<dbReference type="InterPro" id="IPR011049">
    <property type="entry name" value="Serralysin-like_metalloprot_C"/>
</dbReference>
<dbReference type="Pfam" id="PF00353">
    <property type="entry name" value="HemolysinCabind"/>
    <property type="match status" value="2"/>
</dbReference>
<accession>A0A2U8W0V5</accession>
<evidence type="ECO:0000313" key="5">
    <source>
        <dbReference type="Proteomes" id="UP000245926"/>
    </source>
</evidence>
<reference evidence="5" key="1">
    <citation type="submission" date="2018-05" db="EMBL/GenBank/DDBJ databases">
        <title>Complete Genome Sequence of Methylobacterium sp. 17SD2-17.</title>
        <authorList>
            <person name="Srinivasan S."/>
        </authorList>
    </citation>
    <scope>NUCLEOTIDE SEQUENCE [LARGE SCALE GENOMIC DNA]</scope>
    <source>
        <strain evidence="5">17SD2-17</strain>
    </source>
</reference>
<protein>
    <recommendedName>
        <fullName evidence="6">Calcium-binding protein</fullName>
    </recommendedName>
</protein>
<evidence type="ECO:0000313" key="4">
    <source>
        <dbReference type="EMBL" id="AWN39271.1"/>
    </source>
</evidence>
<gene>
    <name evidence="4" type="ORF">DK389_00205</name>
</gene>
<feature type="compositionally biased region" description="Basic residues" evidence="3">
    <location>
        <begin position="13"/>
        <end position="22"/>
    </location>
</feature>
<organism evidence="4 5">
    <name type="scientific">Methylobacterium durans</name>
    <dbReference type="NCBI Taxonomy" id="2202825"/>
    <lineage>
        <taxon>Bacteria</taxon>
        <taxon>Pseudomonadati</taxon>
        <taxon>Pseudomonadota</taxon>
        <taxon>Alphaproteobacteria</taxon>
        <taxon>Hyphomicrobiales</taxon>
        <taxon>Methylobacteriaceae</taxon>
        <taxon>Methylobacterium</taxon>
    </lineage>
</organism>
<dbReference type="InterPro" id="IPR050557">
    <property type="entry name" value="RTX_toxin/Mannuronan_C5-epim"/>
</dbReference>
<feature type="compositionally biased region" description="Basic residues" evidence="3">
    <location>
        <begin position="96"/>
        <end position="108"/>
    </location>
</feature>
<dbReference type="InterPro" id="IPR001343">
    <property type="entry name" value="Hemolysn_Ca-bd"/>
</dbReference>
<dbReference type="PROSITE" id="PS00330">
    <property type="entry name" value="HEMOLYSIN_CALCIUM"/>
    <property type="match status" value="1"/>
</dbReference>
<dbReference type="KEGG" id="mets:DK389_00205"/>
<feature type="region of interest" description="Disordered" evidence="3">
    <location>
        <begin position="1"/>
        <end position="169"/>
    </location>
</feature>
<evidence type="ECO:0000256" key="3">
    <source>
        <dbReference type="SAM" id="MobiDB-lite"/>
    </source>
</evidence>
<comment type="subcellular location">
    <subcellularLocation>
        <location evidence="1">Secreted</location>
    </subcellularLocation>
</comment>
<evidence type="ECO:0000256" key="1">
    <source>
        <dbReference type="ARBA" id="ARBA00004613"/>
    </source>
</evidence>
<dbReference type="Gene3D" id="2.150.10.10">
    <property type="entry name" value="Serralysin-like metalloprotease, C-terminal"/>
    <property type="match status" value="2"/>
</dbReference>